<dbReference type="Pfam" id="PF18198">
    <property type="entry name" value="AAA_lid_11"/>
    <property type="match status" value="1"/>
</dbReference>
<dbReference type="RefSeq" id="XP_013895965.1">
    <property type="nucleotide sequence ID" value="XM_014040511.1"/>
</dbReference>
<protein>
    <submittedName>
        <fullName evidence="4">Dynein alpha chain, flagellar outer arm</fullName>
    </submittedName>
</protein>
<dbReference type="KEGG" id="mng:MNEG_11015"/>
<dbReference type="Gene3D" id="1.10.8.720">
    <property type="entry name" value="Region D6 of dynein motor"/>
    <property type="match status" value="1"/>
</dbReference>
<dbReference type="Gene3D" id="3.40.50.300">
    <property type="entry name" value="P-loop containing nucleotide triphosphate hydrolases"/>
    <property type="match status" value="1"/>
</dbReference>
<organism evidence="4 5">
    <name type="scientific">Monoraphidium neglectum</name>
    <dbReference type="NCBI Taxonomy" id="145388"/>
    <lineage>
        <taxon>Eukaryota</taxon>
        <taxon>Viridiplantae</taxon>
        <taxon>Chlorophyta</taxon>
        <taxon>core chlorophytes</taxon>
        <taxon>Chlorophyceae</taxon>
        <taxon>CS clade</taxon>
        <taxon>Sphaeropleales</taxon>
        <taxon>Selenastraceae</taxon>
        <taxon>Monoraphidium</taxon>
    </lineage>
</organism>
<evidence type="ECO:0000259" key="2">
    <source>
        <dbReference type="Pfam" id="PF18198"/>
    </source>
</evidence>
<reference evidence="4 5" key="1">
    <citation type="journal article" date="2013" name="BMC Genomics">
        <title>Reconstruction of the lipid metabolism for the microalga Monoraphidium neglectum from its genome sequence reveals characteristics suitable for biofuel production.</title>
        <authorList>
            <person name="Bogen C."/>
            <person name="Al-Dilaimi A."/>
            <person name="Albersmeier A."/>
            <person name="Wichmann J."/>
            <person name="Grundmann M."/>
            <person name="Rupp O."/>
            <person name="Lauersen K.J."/>
            <person name="Blifernez-Klassen O."/>
            <person name="Kalinowski J."/>
            <person name="Goesmann A."/>
            <person name="Mussgnug J.H."/>
            <person name="Kruse O."/>
        </authorList>
    </citation>
    <scope>NUCLEOTIDE SEQUENCE [LARGE SCALE GENOMIC DNA]</scope>
    <source>
        <strain evidence="4 5">SAG 48.87</strain>
    </source>
</reference>
<keyword evidence="4" id="KW-0282">Flagellum</keyword>
<dbReference type="OrthoDB" id="447173at2759"/>
<evidence type="ECO:0000259" key="1">
    <source>
        <dbReference type="Pfam" id="PF03028"/>
    </source>
</evidence>
<dbReference type="InterPro" id="IPR043160">
    <property type="entry name" value="Dynein_C_barrel"/>
</dbReference>
<evidence type="ECO:0000313" key="4">
    <source>
        <dbReference type="EMBL" id="KIY96945.1"/>
    </source>
</evidence>
<dbReference type="InterPro" id="IPR041228">
    <property type="entry name" value="Dynein_C"/>
</dbReference>
<gene>
    <name evidence="4" type="ORF">MNEG_11015</name>
</gene>
<sequence length="595" mass="64911">MGQGQEGPAEAVLDRYIKEGGWVFLDNVHLMQVGRGADEGWIPRLERKLEAAAESAHPGFRCFFSAEPINGAPQAKIIPESILQNCIKISNEPPSDMSSNMRRALAAFSPDLEGRLSSAPKRTAFRSILFGLCFYHSLLLGRKKFGVGIGTGSGSGLGFCRGYSFNMGDLVTCGDVLINYLEAYDAIPWDDLRYMFGEVFYGGHITDNMDRRCCTTYLQVLIRPEILPIGDLSDPAACQPPALELAPGFRAPLPTGFEALRDHIERALPAESPVVYGMHPNAELSLLTSLGETLFRTVADVSGGSGGSSGGASSGEAAVRAALKDYSERLPAPFVMVEIEGRIKEKSPYVVVALQEATRMNALLEEMRRGMEELQLGLDGALNMSDRMEALARGIATNSVPDAWMACMSTRVQEVLSLAAWYADVLKRYDQLAAWTAGTVVVPNSVWLSGLFNPKAFLTAVMQTYARANKLPLDVMRFVTDVTTKTVDQVTEPAPLGCYVHGLVLEGARWDREEGRLKDSAPGELHQQMPVIQVRPVTADQHDLAGYYQCPVYTNMQRANVYSPCVSTFTLRSAAEGAHKWVLASVALLLQDDLA</sequence>
<keyword evidence="4" id="KW-0966">Cell projection</keyword>
<dbReference type="FunFam" id="3.10.490.20:FF:000009">
    <property type="entry name" value="Dynein heavy chain 4"/>
    <property type="match status" value="1"/>
</dbReference>
<feature type="domain" description="Dynein heavy chain C-terminal" evidence="3">
    <location>
        <begin position="291"/>
        <end position="590"/>
    </location>
</feature>
<dbReference type="Proteomes" id="UP000054498">
    <property type="component" value="Unassembled WGS sequence"/>
</dbReference>
<dbReference type="GO" id="GO:0030286">
    <property type="term" value="C:dynein complex"/>
    <property type="evidence" value="ECO:0007669"/>
    <property type="project" value="InterPro"/>
</dbReference>
<dbReference type="GO" id="GO:0008569">
    <property type="term" value="F:minus-end-directed microtubule motor activity"/>
    <property type="evidence" value="ECO:0007669"/>
    <property type="project" value="InterPro"/>
</dbReference>
<dbReference type="STRING" id="145388.A0A0D2MQN6"/>
<dbReference type="GO" id="GO:0045505">
    <property type="term" value="F:dynein intermediate chain binding"/>
    <property type="evidence" value="ECO:0007669"/>
    <property type="project" value="InterPro"/>
</dbReference>
<dbReference type="InterPro" id="IPR004273">
    <property type="entry name" value="Dynein_heavy_D6_P-loop"/>
</dbReference>
<dbReference type="AlphaFoldDB" id="A0A0D2MQN6"/>
<dbReference type="InterPro" id="IPR042219">
    <property type="entry name" value="AAA_lid_11_sf"/>
</dbReference>
<dbReference type="GO" id="GO:0051959">
    <property type="term" value="F:dynein light intermediate chain binding"/>
    <property type="evidence" value="ECO:0007669"/>
    <property type="project" value="InterPro"/>
</dbReference>
<keyword evidence="4" id="KW-0969">Cilium</keyword>
<feature type="domain" description="Dynein heavy chain AAA lid" evidence="2">
    <location>
        <begin position="125"/>
        <end position="282"/>
    </location>
</feature>
<proteinExistence type="predicted"/>
<dbReference type="EMBL" id="KK102777">
    <property type="protein sequence ID" value="KIY96945.1"/>
    <property type="molecule type" value="Genomic_DNA"/>
</dbReference>
<dbReference type="Pfam" id="PF03028">
    <property type="entry name" value="Dynein_heavy"/>
    <property type="match status" value="1"/>
</dbReference>
<accession>A0A0D2MQN6</accession>
<dbReference type="GO" id="GO:0007018">
    <property type="term" value="P:microtubule-based movement"/>
    <property type="evidence" value="ECO:0007669"/>
    <property type="project" value="InterPro"/>
</dbReference>
<dbReference type="PANTHER" id="PTHR45703">
    <property type="entry name" value="DYNEIN HEAVY CHAIN"/>
    <property type="match status" value="1"/>
</dbReference>
<evidence type="ECO:0000313" key="5">
    <source>
        <dbReference type="Proteomes" id="UP000054498"/>
    </source>
</evidence>
<evidence type="ECO:0000259" key="3">
    <source>
        <dbReference type="Pfam" id="PF18199"/>
    </source>
</evidence>
<dbReference type="GeneID" id="25728235"/>
<feature type="domain" description="Dynein heavy chain region D6 P-loop" evidence="1">
    <location>
        <begin position="1"/>
        <end position="89"/>
    </location>
</feature>
<keyword evidence="5" id="KW-1185">Reference proteome</keyword>
<dbReference type="InterPro" id="IPR027417">
    <property type="entry name" value="P-loop_NTPase"/>
</dbReference>
<dbReference type="InterPro" id="IPR026983">
    <property type="entry name" value="DHC"/>
</dbReference>
<dbReference type="Gene3D" id="3.10.490.20">
    <property type="match status" value="1"/>
</dbReference>
<dbReference type="Gene3D" id="1.20.1270.280">
    <property type="match status" value="1"/>
</dbReference>
<dbReference type="PANTHER" id="PTHR45703:SF8">
    <property type="entry name" value="DYNEINS HEAVY CHAIN"/>
    <property type="match status" value="1"/>
</dbReference>
<dbReference type="Pfam" id="PF18199">
    <property type="entry name" value="Dynein_C"/>
    <property type="match status" value="1"/>
</dbReference>
<name>A0A0D2MQN6_9CHLO</name>
<dbReference type="InterPro" id="IPR041658">
    <property type="entry name" value="AAA_lid_11"/>
</dbReference>